<feature type="region of interest" description="Disordered" evidence="1">
    <location>
        <begin position="17"/>
        <end position="36"/>
    </location>
</feature>
<organism evidence="2 3">
    <name type="scientific">Blyttiomyces helicus</name>
    <dbReference type="NCBI Taxonomy" id="388810"/>
    <lineage>
        <taxon>Eukaryota</taxon>
        <taxon>Fungi</taxon>
        <taxon>Fungi incertae sedis</taxon>
        <taxon>Chytridiomycota</taxon>
        <taxon>Chytridiomycota incertae sedis</taxon>
        <taxon>Chytridiomycetes</taxon>
        <taxon>Chytridiomycetes incertae sedis</taxon>
        <taxon>Blyttiomyces</taxon>
    </lineage>
</organism>
<keyword evidence="3" id="KW-1185">Reference proteome</keyword>
<dbReference type="EMBL" id="KZ995255">
    <property type="protein sequence ID" value="RKO91050.1"/>
    <property type="molecule type" value="Genomic_DNA"/>
</dbReference>
<feature type="compositionally biased region" description="Polar residues" evidence="1">
    <location>
        <begin position="117"/>
        <end position="129"/>
    </location>
</feature>
<evidence type="ECO:0000313" key="3">
    <source>
        <dbReference type="Proteomes" id="UP000269721"/>
    </source>
</evidence>
<accession>A0A4P9WIT6</accession>
<feature type="region of interest" description="Disordered" evidence="1">
    <location>
        <begin position="44"/>
        <end position="129"/>
    </location>
</feature>
<dbReference type="Proteomes" id="UP000269721">
    <property type="component" value="Unassembled WGS sequence"/>
</dbReference>
<reference evidence="3" key="1">
    <citation type="journal article" date="2018" name="Nat. Microbiol.">
        <title>Leveraging single-cell genomics to expand the fungal tree of life.</title>
        <authorList>
            <person name="Ahrendt S.R."/>
            <person name="Quandt C.A."/>
            <person name="Ciobanu D."/>
            <person name="Clum A."/>
            <person name="Salamov A."/>
            <person name="Andreopoulos B."/>
            <person name="Cheng J.F."/>
            <person name="Woyke T."/>
            <person name="Pelin A."/>
            <person name="Henrissat B."/>
            <person name="Reynolds N.K."/>
            <person name="Benny G.L."/>
            <person name="Smith M.E."/>
            <person name="James T.Y."/>
            <person name="Grigoriev I.V."/>
        </authorList>
    </citation>
    <scope>NUCLEOTIDE SEQUENCE [LARGE SCALE GENOMIC DNA]</scope>
</reference>
<name>A0A4P9WIT6_9FUNG</name>
<gene>
    <name evidence="2" type="ORF">BDK51DRAFT_43979</name>
</gene>
<protein>
    <submittedName>
        <fullName evidence="2">Uncharacterized protein</fullName>
    </submittedName>
</protein>
<dbReference type="AlphaFoldDB" id="A0A4P9WIT6"/>
<evidence type="ECO:0000256" key="1">
    <source>
        <dbReference type="SAM" id="MobiDB-lite"/>
    </source>
</evidence>
<evidence type="ECO:0000313" key="2">
    <source>
        <dbReference type="EMBL" id="RKO91050.1"/>
    </source>
</evidence>
<sequence length="288" mass="31723">MPSQQLLGEIVIQMRQGGLQKHSGRNTRGHKTQDAGVEKMVVESKEPRETGSVCKIRTPNSPTSAPTPRFFPQRPYAPPPRSNTAPHFAQCGTARKPASAQTGPPTRTPARRRLTTSFSGSRRATASAPSCTITVSAGAADRRRPQARARGAVLRTVVQGGGVPCPEGHHPPRVSFVPEAEFVALEGRWEGHDSYPAQLDAENMAMGRGFRGRFFVFVIPCPFDESRLFQSYIIANWLHEDHSARWIPTAAMADWDWEAPDHRCEVLPGDDGEGIRVPTEENTLLDER</sequence>
<proteinExistence type="predicted"/>